<evidence type="ECO:0000259" key="3">
    <source>
        <dbReference type="PROSITE" id="PS50801"/>
    </source>
</evidence>
<dbReference type="InterPro" id="IPR002645">
    <property type="entry name" value="STAS_dom"/>
</dbReference>
<reference evidence="5" key="1">
    <citation type="journal article" date="2019" name="Int. J. Syst. Evol. Microbiol.">
        <title>The Global Catalogue of Microorganisms (GCM) 10K type strain sequencing project: providing services to taxonomists for standard genome sequencing and annotation.</title>
        <authorList>
            <consortium name="The Broad Institute Genomics Platform"/>
            <consortium name="The Broad Institute Genome Sequencing Center for Infectious Disease"/>
            <person name="Wu L."/>
            <person name="Ma J."/>
        </authorList>
    </citation>
    <scope>NUCLEOTIDE SEQUENCE [LARGE SCALE GENOMIC DNA]</scope>
    <source>
        <strain evidence="5">TBRC 1276</strain>
    </source>
</reference>
<dbReference type="PANTHER" id="PTHR33495:SF2">
    <property type="entry name" value="ANTI-SIGMA FACTOR ANTAGONIST TM_1081-RELATED"/>
    <property type="match status" value="1"/>
</dbReference>
<dbReference type="PROSITE" id="PS50801">
    <property type="entry name" value="STAS"/>
    <property type="match status" value="1"/>
</dbReference>
<dbReference type="Pfam" id="PF01740">
    <property type="entry name" value="STAS"/>
    <property type="match status" value="1"/>
</dbReference>
<dbReference type="PANTHER" id="PTHR33495">
    <property type="entry name" value="ANTI-SIGMA FACTOR ANTAGONIST TM_1081-RELATED-RELATED"/>
    <property type="match status" value="1"/>
</dbReference>
<dbReference type="RefSeq" id="WP_379535974.1">
    <property type="nucleotide sequence ID" value="NZ_JBHSBI010000059.1"/>
</dbReference>
<comment type="caution">
    <text evidence="4">The sequence shown here is derived from an EMBL/GenBank/DDBJ whole genome shotgun (WGS) entry which is preliminary data.</text>
</comment>
<name>A0ABV8GT93_9ACTN</name>
<keyword evidence="5" id="KW-1185">Reference proteome</keyword>
<evidence type="ECO:0000313" key="4">
    <source>
        <dbReference type="EMBL" id="MFC4016181.1"/>
    </source>
</evidence>
<evidence type="ECO:0000256" key="2">
    <source>
        <dbReference type="RuleBase" id="RU003749"/>
    </source>
</evidence>
<gene>
    <name evidence="4" type="ORF">ACFOY2_53855</name>
</gene>
<comment type="similarity">
    <text evidence="1 2">Belongs to the anti-sigma-factor antagonist family.</text>
</comment>
<accession>A0ABV8GT93</accession>
<feature type="domain" description="STAS" evidence="3">
    <location>
        <begin position="20"/>
        <end position="107"/>
    </location>
</feature>
<dbReference type="NCBIfam" id="TIGR00377">
    <property type="entry name" value="ant_ant_sig"/>
    <property type="match status" value="1"/>
</dbReference>
<dbReference type="Gene3D" id="3.30.750.24">
    <property type="entry name" value="STAS domain"/>
    <property type="match status" value="1"/>
</dbReference>
<dbReference type="EMBL" id="JBHSBI010000059">
    <property type="protein sequence ID" value="MFC4016181.1"/>
    <property type="molecule type" value="Genomic_DNA"/>
</dbReference>
<evidence type="ECO:0000313" key="5">
    <source>
        <dbReference type="Proteomes" id="UP001595851"/>
    </source>
</evidence>
<proteinExistence type="inferred from homology"/>
<organism evidence="4 5">
    <name type="scientific">Nonomuraea purpurea</name>
    <dbReference type="NCBI Taxonomy" id="1849276"/>
    <lineage>
        <taxon>Bacteria</taxon>
        <taxon>Bacillati</taxon>
        <taxon>Actinomycetota</taxon>
        <taxon>Actinomycetes</taxon>
        <taxon>Streptosporangiales</taxon>
        <taxon>Streptosporangiaceae</taxon>
        <taxon>Nonomuraea</taxon>
    </lineage>
</organism>
<dbReference type="CDD" id="cd07043">
    <property type="entry name" value="STAS_anti-anti-sigma_factors"/>
    <property type="match status" value="1"/>
</dbReference>
<dbReference type="InterPro" id="IPR003658">
    <property type="entry name" value="Anti-sigma_ant"/>
</dbReference>
<evidence type="ECO:0000256" key="1">
    <source>
        <dbReference type="ARBA" id="ARBA00009013"/>
    </source>
</evidence>
<dbReference type="SUPFAM" id="SSF52091">
    <property type="entry name" value="SpoIIaa-like"/>
    <property type="match status" value="1"/>
</dbReference>
<dbReference type="Proteomes" id="UP001595851">
    <property type="component" value="Unassembled WGS sequence"/>
</dbReference>
<sequence length="107" mass="11313">MIAIDTAPLGGADLSKPTTVHLSGEIDIFTSAALRRELMSTLHYSTSLLILDLSQVSFCDAGGLAVLVGIQHRARPMGITVALTAPRPFMSRLLRITGLGRGLPMVA</sequence>
<dbReference type="InterPro" id="IPR036513">
    <property type="entry name" value="STAS_dom_sf"/>
</dbReference>
<protein>
    <recommendedName>
        <fullName evidence="2">Anti-sigma factor antagonist</fullName>
    </recommendedName>
</protein>